<keyword evidence="1" id="KW-0732">Signal</keyword>
<sequence>MRLRTLLLLAFCVLAATAESLPDDQLVDAEESHVLEYIESPSGEQLAVCKPGHTGPNCQYPICTKSLPINRHSGSAPPGELIVYGFSESCNSNFSLPIDGEIKGDVTVSIVAGMPSIPGAVLLDSNGKEILANTAPDTPDNQFVGIFRNLVPGLYTVRLSSYSDAFSPASCP</sequence>
<organism evidence="3 4">
    <name type="scientific">Steinernema glaseri</name>
    <dbReference type="NCBI Taxonomy" id="37863"/>
    <lineage>
        <taxon>Eukaryota</taxon>
        <taxon>Metazoa</taxon>
        <taxon>Ecdysozoa</taxon>
        <taxon>Nematoda</taxon>
        <taxon>Chromadorea</taxon>
        <taxon>Rhabditida</taxon>
        <taxon>Tylenchina</taxon>
        <taxon>Panagrolaimomorpha</taxon>
        <taxon>Strongyloidoidea</taxon>
        <taxon>Steinernematidae</taxon>
        <taxon>Steinernema</taxon>
    </lineage>
</organism>
<evidence type="ECO:0000256" key="1">
    <source>
        <dbReference type="SAM" id="SignalP"/>
    </source>
</evidence>
<name>A0A1I7ZLB2_9BILA</name>
<evidence type="ECO:0000259" key="2">
    <source>
        <dbReference type="Pfam" id="PF23623"/>
    </source>
</evidence>
<feature type="chain" id="PRO_5009313618" evidence="1">
    <location>
        <begin position="19"/>
        <end position="172"/>
    </location>
</feature>
<protein>
    <submittedName>
        <fullName evidence="4">PPC domain-containing protein</fullName>
    </submittedName>
</protein>
<evidence type="ECO:0000313" key="3">
    <source>
        <dbReference type="Proteomes" id="UP000095287"/>
    </source>
</evidence>
<dbReference type="AlphaFoldDB" id="A0A1I7ZLB2"/>
<accession>A0A1I7ZLB2</accession>
<feature type="domain" description="Irg-7 N-terminal galactose binding" evidence="2">
    <location>
        <begin position="86"/>
        <end position="163"/>
    </location>
</feature>
<feature type="signal peptide" evidence="1">
    <location>
        <begin position="1"/>
        <end position="18"/>
    </location>
</feature>
<dbReference type="Proteomes" id="UP000095287">
    <property type="component" value="Unplaced"/>
</dbReference>
<evidence type="ECO:0000313" key="4">
    <source>
        <dbReference type="WBParaSite" id="L893_g27329.t1"/>
    </source>
</evidence>
<dbReference type="Pfam" id="PF23623">
    <property type="entry name" value="GBD_IRG7_N"/>
    <property type="match status" value="1"/>
</dbReference>
<keyword evidence="3" id="KW-1185">Reference proteome</keyword>
<proteinExistence type="predicted"/>
<dbReference type="WBParaSite" id="L893_g27329.t1">
    <property type="protein sequence ID" value="L893_g27329.t1"/>
    <property type="gene ID" value="L893_g27329"/>
</dbReference>
<dbReference type="InterPro" id="IPR057086">
    <property type="entry name" value="GBD_Irg-7_N"/>
</dbReference>
<reference evidence="4" key="1">
    <citation type="submission" date="2016-11" db="UniProtKB">
        <authorList>
            <consortium name="WormBaseParasite"/>
        </authorList>
    </citation>
    <scope>IDENTIFICATION</scope>
</reference>